<evidence type="ECO:0008006" key="9">
    <source>
        <dbReference type="Google" id="ProtNLM"/>
    </source>
</evidence>
<evidence type="ECO:0000313" key="8">
    <source>
        <dbReference type="Proteomes" id="UP000824071"/>
    </source>
</evidence>
<feature type="transmembrane region" description="Helical" evidence="6">
    <location>
        <begin position="6"/>
        <end position="22"/>
    </location>
</feature>
<feature type="transmembrane region" description="Helical" evidence="6">
    <location>
        <begin position="119"/>
        <end position="136"/>
    </location>
</feature>
<dbReference type="AlphaFoldDB" id="A0A9D1II71"/>
<evidence type="ECO:0000256" key="2">
    <source>
        <dbReference type="ARBA" id="ARBA00007375"/>
    </source>
</evidence>
<dbReference type="PANTHER" id="PTHR31885">
    <property type="entry name" value="GH04784P"/>
    <property type="match status" value="1"/>
</dbReference>
<keyword evidence="4 6" id="KW-1133">Transmembrane helix</keyword>
<gene>
    <name evidence="7" type="ORF">IAC53_06690</name>
</gene>
<feature type="transmembrane region" description="Helical" evidence="6">
    <location>
        <begin position="177"/>
        <end position="199"/>
    </location>
</feature>
<feature type="transmembrane region" description="Helical" evidence="6">
    <location>
        <begin position="87"/>
        <end position="107"/>
    </location>
</feature>
<name>A0A9D1II71_9FIRM</name>
<comment type="subcellular location">
    <subcellularLocation>
        <location evidence="1">Membrane</location>
        <topology evidence="1">Multi-pass membrane protein</topology>
    </subcellularLocation>
</comment>
<sequence>MLYWIFLGIGIAATGVFLFLRVKFGGIAALYAKAVASLCFIMTAVAATNANPGAQRFGSLMIIGLVCGLLGDVWLDLKWIYLQDKDSYLYSGFIFFLLGHVCFVTAIFRNSDCTTKSALLSAGAALVIALVALLLEKPLKMRYGKFKWIVFLYSFMLSWTMTNAAVTAWFSGFQKRWVVMAVGGLLFLLSDLVLSGMYFGEGKNTKGNVILNHTLYYAAQFTMAATILCAA</sequence>
<keyword evidence="5 6" id="KW-0472">Membrane</keyword>
<proteinExistence type="inferred from homology"/>
<comment type="similarity">
    <text evidence="2">Belongs to the TMEM86 family.</text>
</comment>
<dbReference type="EMBL" id="DVMW01000038">
    <property type="protein sequence ID" value="HIU36269.1"/>
    <property type="molecule type" value="Genomic_DNA"/>
</dbReference>
<protein>
    <recommendedName>
        <fullName evidence="9">Lysoplasmalogenase</fullName>
    </recommendedName>
</protein>
<dbReference type="Proteomes" id="UP000824071">
    <property type="component" value="Unassembled WGS sequence"/>
</dbReference>
<evidence type="ECO:0000256" key="4">
    <source>
        <dbReference type="ARBA" id="ARBA00022989"/>
    </source>
</evidence>
<evidence type="ECO:0000256" key="3">
    <source>
        <dbReference type="ARBA" id="ARBA00022692"/>
    </source>
</evidence>
<evidence type="ECO:0000313" key="7">
    <source>
        <dbReference type="EMBL" id="HIU36269.1"/>
    </source>
</evidence>
<dbReference type="GO" id="GO:0016020">
    <property type="term" value="C:membrane"/>
    <property type="evidence" value="ECO:0007669"/>
    <property type="project" value="UniProtKB-SubCell"/>
</dbReference>
<dbReference type="InterPro" id="IPR012506">
    <property type="entry name" value="TMEM86B-like"/>
</dbReference>
<dbReference type="GO" id="GO:0016787">
    <property type="term" value="F:hydrolase activity"/>
    <property type="evidence" value="ECO:0007669"/>
    <property type="project" value="TreeGrafter"/>
</dbReference>
<dbReference type="PANTHER" id="PTHR31885:SF6">
    <property type="entry name" value="GH04784P"/>
    <property type="match status" value="1"/>
</dbReference>
<organism evidence="7 8">
    <name type="scientific">Candidatus Fimenecus excrementigallinarum</name>
    <dbReference type="NCBI Taxonomy" id="2840816"/>
    <lineage>
        <taxon>Bacteria</taxon>
        <taxon>Bacillati</taxon>
        <taxon>Bacillota</taxon>
        <taxon>Clostridia</taxon>
        <taxon>Candidatus Fimenecus</taxon>
    </lineage>
</organism>
<accession>A0A9D1II71</accession>
<keyword evidence="3 6" id="KW-0812">Transmembrane</keyword>
<evidence type="ECO:0000256" key="5">
    <source>
        <dbReference type="ARBA" id="ARBA00023136"/>
    </source>
</evidence>
<dbReference type="Pfam" id="PF07947">
    <property type="entry name" value="YhhN"/>
    <property type="match status" value="1"/>
</dbReference>
<reference evidence="7" key="1">
    <citation type="submission" date="2020-10" db="EMBL/GenBank/DDBJ databases">
        <authorList>
            <person name="Gilroy R."/>
        </authorList>
    </citation>
    <scope>NUCLEOTIDE SEQUENCE</scope>
    <source>
        <strain evidence="7">ChiGjej1B1-19959</strain>
    </source>
</reference>
<evidence type="ECO:0000256" key="6">
    <source>
        <dbReference type="SAM" id="Phobius"/>
    </source>
</evidence>
<reference evidence="7" key="2">
    <citation type="journal article" date="2021" name="PeerJ">
        <title>Extensive microbial diversity within the chicken gut microbiome revealed by metagenomics and culture.</title>
        <authorList>
            <person name="Gilroy R."/>
            <person name="Ravi A."/>
            <person name="Getino M."/>
            <person name="Pursley I."/>
            <person name="Horton D.L."/>
            <person name="Alikhan N.F."/>
            <person name="Baker D."/>
            <person name="Gharbi K."/>
            <person name="Hall N."/>
            <person name="Watson M."/>
            <person name="Adriaenssens E.M."/>
            <person name="Foster-Nyarko E."/>
            <person name="Jarju S."/>
            <person name="Secka A."/>
            <person name="Antonio M."/>
            <person name="Oren A."/>
            <person name="Chaudhuri R.R."/>
            <person name="La Ragione R."/>
            <person name="Hildebrand F."/>
            <person name="Pallen M.J."/>
        </authorList>
    </citation>
    <scope>NUCLEOTIDE SEQUENCE</scope>
    <source>
        <strain evidence="7">ChiGjej1B1-19959</strain>
    </source>
</reference>
<feature type="transmembrane region" description="Helical" evidence="6">
    <location>
        <begin position="56"/>
        <end position="75"/>
    </location>
</feature>
<comment type="caution">
    <text evidence="7">The sequence shown here is derived from an EMBL/GenBank/DDBJ whole genome shotgun (WGS) entry which is preliminary data.</text>
</comment>
<feature type="transmembrane region" description="Helical" evidence="6">
    <location>
        <begin position="148"/>
        <end position="171"/>
    </location>
</feature>
<evidence type="ECO:0000256" key="1">
    <source>
        <dbReference type="ARBA" id="ARBA00004141"/>
    </source>
</evidence>
<feature type="transmembrane region" description="Helical" evidence="6">
    <location>
        <begin position="29"/>
        <end position="50"/>
    </location>
</feature>